<feature type="compositionally biased region" description="Low complexity" evidence="1">
    <location>
        <begin position="365"/>
        <end position="378"/>
    </location>
</feature>
<evidence type="ECO:0000256" key="1">
    <source>
        <dbReference type="SAM" id="MobiDB-lite"/>
    </source>
</evidence>
<dbReference type="GeneID" id="40332828"/>
<dbReference type="VEuPathDB" id="TriTrypDB:TRSC58_07190"/>
<proteinExistence type="predicted"/>
<dbReference type="OrthoDB" id="271479at2759"/>
<feature type="compositionally biased region" description="Polar residues" evidence="1">
    <location>
        <begin position="379"/>
        <end position="389"/>
    </location>
</feature>
<gene>
    <name evidence="2" type="ORF">TraAM80_08895</name>
</gene>
<name>A0A3R7N841_TRYRA</name>
<comment type="caution">
    <text evidence="2">The sequence shown here is derived from an EMBL/GenBank/DDBJ whole genome shotgun (WGS) entry which is preliminary data.</text>
</comment>
<reference evidence="2 3" key="1">
    <citation type="journal article" date="2018" name="BMC Genomics">
        <title>Genomic comparison of Trypanosoma conorhini and Trypanosoma rangeli to Trypanosoma cruzi strains of high and low virulence.</title>
        <authorList>
            <person name="Bradwell K.R."/>
            <person name="Koparde V.N."/>
            <person name="Matveyev A.V."/>
            <person name="Serrano M.G."/>
            <person name="Alves J.M."/>
            <person name="Parikh H."/>
            <person name="Huang B."/>
            <person name="Lee V."/>
            <person name="Espinosa-Alvarez O."/>
            <person name="Ortiz P.A."/>
            <person name="Costa-Martins A.G."/>
            <person name="Teixeira M.M."/>
            <person name="Buck G.A."/>
        </authorList>
    </citation>
    <scope>NUCLEOTIDE SEQUENCE [LARGE SCALE GENOMIC DNA]</scope>
    <source>
        <strain evidence="2 3">AM80</strain>
    </source>
</reference>
<organism evidence="2 3">
    <name type="scientific">Trypanosoma rangeli</name>
    <dbReference type="NCBI Taxonomy" id="5698"/>
    <lineage>
        <taxon>Eukaryota</taxon>
        <taxon>Discoba</taxon>
        <taxon>Euglenozoa</taxon>
        <taxon>Kinetoplastea</taxon>
        <taxon>Metakinetoplastina</taxon>
        <taxon>Trypanosomatida</taxon>
        <taxon>Trypanosomatidae</taxon>
        <taxon>Trypanosoma</taxon>
        <taxon>Herpetosoma</taxon>
    </lineage>
</organism>
<sequence length="513" mass="58071">MRRAGLFAVCTLLLEGRLKQRERPQPTPGAPLDEAQVQGLEAEAQQRGFMRRDGPDAKVYMEMSLSRPERISGGVPVANLPPVEREPTEFDVYQRSTRDFTSQVTPYGTTGVGLGAGFGAREDKRLGFLRPRKLQPFGGESSIVPRYDENGMPIEAGLTKEQLLKKRLAYMKSFEGTTMSHREHFLLVDLDFERDAMLFGNTREEFERNVTKLKEVISKYTRWERTDNFYYYGTILLKALTAWVLMECLQQHYELKLLAGHYNDFVGSMEETLNGLEENLQRDLQRARAELQSHRPDFKPVVEAIRREKRRLLDAEAAHVAGLQASTINNNNDVNGRSSVPGEDAFAAGIEVTLETNGVRNKGGQQFPSPAPQQAQTQEHSPLVSSTTHDSVKGHHPMDTMHEELYLSTLQGQETQHEMRRLQEAAASSRASYSVFGALWRKIRGGGGDCALVTPLQQEDFARLSYAASPTSIETLRAIRRILLPRSEDHIQVVREEMLEYKRQKESKLVHPE</sequence>
<dbReference type="RefSeq" id="XP_029234535.1">
    <property type="nucleotide sequence ID" value="XM_029385611.1"/>
</dbReference>
<evidence type="ECO:0000313" key="2">
    <source>
        <dbReference type="EMBL" id="RNE98244.1"/>
    </source>
</evidence>
<dbReference type="AlphaFoldDB" id="A0A3R7N841"/>
<accession>A0A3R7N841</accession>
<dbReference type="OMA" id="HPMDTTF"/>
<keyword evidence="3" id="KW-1185">Reference proteome</keyword>
<dbReference type="Proteomes" id="UP000283634">
    <property type="component" value="Unassembled WGS sequence"/>
</dbReference>
<evidence type="ECO:0000313" key="3">
    <source>
        <dbReference type="Proteomes" id="UP000283634"/>
    </source>
</evidence>
<feature type="region of interest" description="Disordered" evidence="1">
    <location>
        <begin position="359"/>
        <end position="396"/>
    </location>
</feature>
<dbReference type="EMBL" id="MKGL01000480">
    <property type="protein sequence ID" value="RNE98244.1"/>
    <property type="molecule type" value="Genomic_DNA"/>
</dbReference>
<protein>
    <submittedName>
        <fullName evidence="2">Uncharacterized protein</fullName>
    </submittedName>
</protein>